<dbReference type="STRING" id="271157.SAMN05444396_1201"/>
<sequence length="309" mass="34626">MCFSSLEDTILPDNPVRFIDAFVDALSLTAMGFTLQTIKSEGRPSYDTKLFLKIYMYGYLNGLRSSRKLEKECARNIELQWLLCGIIPNYHTISDFRKGNPTGLKKLFKLFVSFLKDAELISGAVIAIDGTKSRAHNSKKANFNQKKIDRHLAYIEEKTQEYLTQLDQNDSQDSGINITNIQEKIERLKHNKIGYEQLQEKLKASAEPQISITDQDARALLVQGVVVEVSYNIQAAVDNKHNLVVATHTINKNDSNALSAIAIEAKENLGVDTYTALVDKGYHNGREITQCKLHNITTIVAHPAPGISK</sequence>
<evidence type="ECO:0000313" key="2">
    <source>
        <dbReference type="EMBL" id="SHG47443.1"/>
    </source>
</evidence>
<gene>
    <name evidence="2" type="ORF">SAMN05444396_1201</name>
</gene>
<dbReference type="EMBL" id="FQWE01000020">
    <property type="protein sequence ID" value="SHG47443.1"/>
    <property type="molecule type" value="Genomic_DNA"/>
</dbReference>
<feature type="non-terminal residue" evidence="2">
    <location>
        <position position="309"/>
    </location>
</feature>
<keyword evidence="3" id="KW-1185">Reference proteome</keyword>
<dbReference type="PANTHER" id="PTHR33408:SF2">
    <property type="entry name" value="TRANSPOSASE DDE DOMAIN-CONTAINING PROTEIN"/>
    <property type="match status" value="1"/>
</dbReference>
<evidence type="ECO:0000259" key="1">
    <source>
        <dbReference type="Pfam" id="PF05598"/>
    </source>
</evidence>
<reference evidence="3" key="1">
    <citation type="submission" date="2016-11" db="EMBL/GenBank/DDBJ databases">
        <authorList>
            <person name="Varghese N."/>
            <person name="Submissions S."/>
        </authorList>
    </citation>
    <scope>NUCLEOTIDE SEQUENCE [LARGE SCALE GENOMIC DNA]</scope>
    <source>
        <strain evidence="3">DSM 19741</strain>
    </source>
</reference>
<dbReference type="AlphaFoldDB" id="A0A1M5K5C8"/>
<dbReference type="PANTHER" id="PTHR33408">
    <property type="entry name" value="TRANSPOSASE"/>
    <property type="match status" value="1"/>
</dbReference>
<name>A0A1M5K5C8_9FLAO</name>
<organism evidence="2 3">
    <name type="scientific">Flavobacterium segetis</name>
    <dbReference type="NCBI Taxonomy" id="271157"/>
    <lineage>
        <taxon>Bacteria</taxon>
        <taxon>Pseudomonadati</taxon>
        <taxon>Bacteroidota</taxon>
        <taxon>Flavobacteriia</taxon>
        <taxon>Flavobacteriales</taxon>
        <taxon>Flavobacteriaceae</taxon>
        <taxon>Flavobacterium</taxon>
    </lineage>
</organism>
<proteinExistence type="predicted"/>
<feature type="domain" description="Transposase InsH N-terminal" evidence="1">
    <location>
        <begin position="5"/>
        <end position="98"/>
    </location>
</feature>
<protein>
    <submittedName>
        <fullName evidence="2">Transposase</fullName>
    </submittedName>
</protein>
<evidence type="ECO:0000313" key="3">
    <source>
        <dbReference type="Proteomes" id="UP000184036"/>
    </source>
</evidence>
<dbReference type="Pfam" id="PF05598">
    <property type="entry name" value="DUF772"/>
    <property type="match status" value="1"/>
</dbReference>
<accession>A0A1M5K5C8</accession>
<dbReference type="InterPro" id="IPR008490">
    <property type="entry name" value="Transposase_InsH_N"/>
</dbReference>
<dbReference type="Proteomes" id="UP000184036">
    <property type="component" value="Unassembled WGS sequence"/>
</dbReference>